<feature type="domain" description="PEP-utilising enzyme mobile" evidence="10">
    <location>
        <begin position="167"/>
        <end position="237"/>
    </location>
</feature>
<comment type="caution">
    <text evidence="13">The sequence shown here is derived from an EMBL/GenBank/DDBJ whole genome shotgun (WGS) entry which is preliminary data.</text>
</comment>
<protein>
    <recommendedName>
        <fullName evidence="3 9">Phosphoenolpyruvate-protein phosphotransferase</fullName>
        <ecNumber evidence="9">2.7.3.9</ecNumber>
    </recommendedName>
    <alternativeName>
        <fullName evidence="8 9">Phosphotransferase system, enzyme I</fullName>
    </alternativeName>
</protein>
<evidence type="ECO:0000256" key="3">
    <source>
        <dbReference type="ARBA" id="ARBA00016544"/>
    </source>
</evidence>
<evidence type="ECO:0000256" key="1">
    <source>
        <dbReference type="ARBA" id="ARBA00001946"/>
    </source>
</evidence>
<keyword evidence="9" id="KW-0813">Transport</keyword>
<dbReference type="InterPro" id="IPR023151">
    <property type="entry name" value="PEP_util_CS"/>
</dbReference>
<dbReference type="PROSITE" id="PS00370">
    <property type="entry name" value="PEP_ENZYMES_PHOS_SITE"/>
    <property type="match status" value="1"/>
</dbReference>
<name>A0ABS9IRE7_9ACTN</name>
<dbReference type="Pfam" id="PF00391">
    <property type="entry name" value="PEP-utilizers"/>
    <property type="match status" value="1"/>
</dbReference>
<keyword evidence="6 9" id="KW-0418">Kinase</keyword>
<comment type="subcellular location">
    <subcellularLocation>
        <location evidence="9">Cytoplasm</location>
    </subcellularLocation>
</comment>
<keyword evidence="9" id="KW-0598">Phosphotransferase system</keyword>
<dbReference type="SUPFAM" id="SSF47831">
    <property type="entry name" value="Enzyme I of the PEP:sugar phosphotransferase system HPr-binding (sub)domain"/>
    <property type="match status" value="1"/>
</dbReference>
<dbReference type="InterPro" id="IPR036637">
    <property type="entry name" value="Phosphohistidine_dom_sf"/>
</dbReference>
<dbReference type="EC" id="2.7.3.9" evidence="9"/>
<comment type="function">
    <text evidence="9">General (non sugar-specific) component of the phosphoenolpyruvate-dependent sugar phosphotransferase system (sugar PTS). This major carbohydrate active-transport system catalyzes the phosphorylation of incoming sugar substrates concomitantly with their translocation across the cell membrane. Enzyme I transfers the phosphoryl group from phosphoenolpyruvate (PEP) to the phosphoryl carrier protein (HPr).</text>
</comment>
<dbReference type="InterPro" id="IPR050499">
    <property type="entry name" value="PEP-utilizing_PTS_enzyme"/>
</dbReference>
<dbReference type="RefSeq" id="WP_236997351.1">
    <property type="nucleotide sequence ID" value="NZ_JAKKOR010000005.1"/>
</dbReference>
<comment type="similarity">
    <text evidence="2 9">Belongs to the PEP-utilizing enzyme family.</text>
</comment>
<evidence type="ECO:0000256" key="4">
    <source>
        <dbReference type="ARBA" id="ARBA00022679"/>
    </source>
</evidence>
<dbReference type="Gene3D" id="3.20.20.60">
    <property type="entry name" value="Phosphoenolpyruvate-binding domains"/>
    <property type="match status" value="1"/>
</dbReference>
<dbReference type="InterPro" id="IPR008731">
    <property type="entry name" value="PTS_EIN"/>
</dbReference>
<feature type="domain" description="Phosphotransferase system enzyme I N-terminal" evidence="12">
    <location>
        <begin position="21"/>
        <end position="139"/>
    </location>
</feature>
<dbReference type="SUPFAM" id="SSF52009">
    <property type="entry name" value="Phosphohistidine domain"/>
    <property type="match status" value="1"/>
</dbReference>
<evidence type="ECO:0000259" key="10">
    <source>
        <dbReference type="Pfam" id="PF00391"/>
    </source>
</evidence>
<keyword evidence="7 9" id="KW-0460">Magnesium</keyword>
<evidence type="ECO:0000256" key="8">
    <source>
        <dbReference type="ARBA" id="ARBA00033235"/>
    </source>
</evidence>
<dbReference type="InterPro" id="IPR008279">
    <property type="entry name" value="PEP-util_enz_mobile_dom"/>
</dbReference>
<evidence type="ECO:0000259" key="11">
    <source>
        <dbReference type="Pfam" id="PF02896"/>
    </source>
</evidence>
<feature type="domain" description="PEP-utilising enzyme C-terminal" evidence="11">
    <location>
        <begin position="269"/>
        <end position="526"/>
    </location>
</feature>
<accession>A0ABS9IRE7</accession>
<keyword evidence="9" id="KW-0762">Sugar transport</keyword>
<dbReference type="InterPro" id="IPR024692">
    <property type="entry name" value="PTS_EI"/>
</dbReference>
<evidence type="ECO:0000313" key="13">
    <source>
        <dbReference type="EMBL" id="MCF8588122.1"/>
    </source>
</evidence>
<evidence type="ECO:0000256" key="9">
    <source>
        <dbReference type="PIRNR" id="PIRNR000732"/>
    </source>
</evidence>
<dbReference type="PANTHER" id="PTHR46244:SF3">
    <property type="entry name" value="PHOSPHOENOLPYRUVATE-PROTEIN PHOSPHOTRANSFERASE"/>
    <property type="match status" value="1"/>
</dbReference>
<evidence type="ECO:0000256" key="6">
    <source>
        <dbReference type="ARBA" id="ARBA00022777"/>
    </source>
</evidence>
<dbReference type="InterPro" id="IPR000121">
    <property type="entry name" value="PEP_util_C"/>
</dbReference>
<reference evidence="13 14" key="1">
    <citation type="submission" date="2022-01" db="EMBL/GenBank/DDBJ databases">
        <authorList>
            <person name="Huang Y."/>
        </authorList>
    </citation>
    <scope>NUCLEOTIDE SEQUENCE [LARGE SCALE GENOMIC DNA]</scope>
    <source>
        <strain evidence="13 14">HY366</strain>
    </source>
</reference>
<dbReference type="InterPro" id="IPR036618">
    <property type="entry name" value="PtsI_HPr-bd_sf"/>
</dbReference>
<keyword evidence="14" id="KW-1185">Reference proteome</keyword>
<keyword evidence="9" id="KW-0963">Cytoplasm</keyword>
<evidence type="ECO:0000259" key="12">
    <source>
        <dbReference type="Pfam" id="PF05524"/>
    </source>
</evidence>
<dbReference type="InterPro" id="IPR040442">
    <property type="entry name" value="Pyrv_kinase-like_dom_sf"/>
</dbReference>
<evidence type="ECO:0000256" key="5">
    <source>
        <dbReference type="ARBA" id="ARBA00022723"/>
    </source>
</evidence>
<dbReference type="EMBL" id="JAKKOR010000005">
    <property type="protein sequence ID" value="MCF8588122.1"/>
    <property type="molecule type" value="Genomic_DNA"/>
</dbReference>
<comment type="cofactor">
    <cofactor evidence="1 9">
        <name>Mg(2+)</name>
        <dbReference type="ChEBI" id="CHEBI:18420"/>
    </cofactor>
</comment>
<organism evidence="13 14">
    <name type="scientific">Gordonia liuliyuniae</name>
    <dbReference type="NCBI Taxonomy" id="2911517"/>
    <lineage>
        <taxon>Bacteria</taxon>
        <taxon>Bacillati</taxon>
        <taxon>Actinomycetota</taxon>
        <taxon>Actinomycetes</taxon>
        <taxon>Mycobacteriales</taxon>
        <taxon>Gordoniaceae</taxon>
        <taxon>Gordonia</taxon>
    </lineage>
</organism>
<dbReference type="Proteomes" id="UP001200110">
    <property type="component" value="Unassembled WGS sequence"/>
</dbReference>
<evidence type="ECO:0000256" key="7">
    <source>
        <dbReference type="ARBA" id="ARBA00022842"/>
    </source>
</evidence>
<evidence type="ECO:0000256" key="2">
    <source>
        <dbReference type="ARBA" id="ARBA00007837"/>
    </source>
</evidence>
<dbReference type="PROSITE" id="PS00742">
    <property type="entry name" value="PEP_ENZYMES_2"/>
    <property type="match status" value="1"/>
</dbReference>
<dbReference type="Pfam" id="PF02896">
    <property type="entry name" value="PEP-utilizers_C"/>
    <property type="match status" value="1"/>
</dbReference>
<evidence type="ECO:0000313" key="14">
    <source>
        <dbReference type="Proteomes" id="UP001200110"/>
    </source>
</evidence>
<comment type="catalytic activity">
    <reaction evidence="9">
        <text>L-histidyl-[protein] + phosphoenolpyruvate = N(pros)-phospho-L-histidyl-[protein] + pyruvate</text>
        <dbReference type="Rhea" id="RHEA:23880"/>
        <dbReference type="Rhea" id="RHEA-COMP:9745"/>
        <dbReference type="Rhea" id="RHEA-COMP:9746"/>
        <dbReference type="ChEBI" id="CHEBI:15361"/>
        <dbReference type="ChEBI" id="CHEBI:29979"/>
        <dbReference type="ChEBI" id="CHEBI:58702"/>
        <dbReference type="ChEBI" id="CHEBI:64837"/>
        <dbReference type="EC" id="2.7.3.9"/>
    </reaction>
</comment>
<dbReference type="PANTHER" id="PTHR46244">
    <property type="entry name" value="PHOSPHOENOLPYRUVATE-PROTEIN PHOSPHOTRANSFERASE"/>
    <property type="match status" value="1"/>
</dbReference>
<keyword evidence="5 9" id="KW-0479">Metal-binding</keyword>
<dbReference type="SUPFAM" id="SSF51621">
    <property type="entry name" value="Phosphoenolpyruvate/pyruvate domain"/>
    <property type="match status" value="1"/>
</dbReference>
<dbReference type="InterPro" id="IPR015813">
    <property type="entry name" value="Pyrv/PenolPyrv_kinase-like_dom"/>
</dbReference>
<dbReference type="Gene3D" id="3.50.30.10">
    <property type="entry name" value="Phosphohistidine domain"/>
    <property type="match status" value="1"/>
</dbReference>
<dbReference type="PIRSF" id="PIRSF000732">
    <property type="entry name" value="PTS_enzyme_I"/>
    <property type="match status" value="1"/>
</dbReference>
<gene>
    <name evidence="13" type="ORF">L5G33_06520</name>
</gene>
<sequence length="567" mass="57550">MNASETAAAVPNPFDASIVVTGTPVVGGLAYGPVIRVGDRPMFDAHAPEVPEGERDAQKRAFVDAAEAVGARLADRASHSTGVSAEVLTATAGLARDRGWISAASGLIESGTPASAAAAAATEKFVDMFTKLGGVMAERVTDLRDVRDRVVAELLGLPEPGIPTPETPSILCADDLAPADTAGLNPALVVGLAMRQGGPSSHTAIIARQLGIPCVVATADLDEIPSGAAAYIDGDAGTVGSEPDAAAIAAAVTRAREQAALVASWSGPGATADGVPIAILANVADGVSARTATQSPVQGVGLFRTELAFLDRATEPTVDEQAALYREVIEAFDGRKVVIRTLDAGSDKPLRFVDTELEPNPAMGVRGNRTALSHPEIRRGQLDALAAAAQGSAAVPWIMAPMIATVDEAREFAAQVRDRGMIPGVMVEVPSAAIMADAILAEVDFVSIGTNDLTQYTMAADRMSPELASLTDPWQPAVLALIGMVGAAGERTGKNVGVCGEAAADPLLACVLVGLGVRSLSSAPAASAAVGLKLGTVTMQQCREAARAALAATSASGARDAARAVTG</sequence>
<proteinExistence type="inferred from homology"/>
<keyword evidence="4 9" id="KW-0808">Transferase</keyword>
<dbReference type="Pfam" id="PF05524">
    <property type="entry name" value="PEP-utilisers_N"/>
    <property type="match status" value="1"/>
</dbReference>
<dbReference type="Gene3D" id="1.10.274.10">
    <property type="entry name" value="PtsI, HPr-binding domain"/>
    <property type="match status" value="1"/>
</dbReference>
<dbReference type="InterPro" id="IPR018274">
    <property type="entry name" value="PEP_util_AS"/>
</dbReference>
<dbReference type="PRINTS" id="PR01736">
    <property type="entry name" value="PHPHTRNFRASE"/>
</dbReference>